<dbReference type="PRINTS" id="PR00458">
    <property type="entry name" value="PEROXIDASE"/>
</dbReference>
<dbReference type="PROSITE" id="PS50873">
    <property type="entry name" value="PEROXIDASE_4"/>
    <property type="match status" value="1"/>
</dbReference>
<keyword evidence="4 13" id="KW-0560">Oxidoreductase</keyword>
<accession>A0A5P8KH09</accession>
<dbReference type="Proteomes" id="UP000327294">
    <property type="component" value="Chromosome"/>
</dbReference>
<evidence type="ECO:0000256" key="8">
    <source>
        <dbReference type="ARBA" id="ARBA00051651"/>
    </source>
</evidence>
<comment type="catalytic activity">
    <reaction evidence="8 13 14">
        <text>H2O2 + AH2 = A + 2 H2O</text>
        <dbReference type="Rhea" id="RHEA:30275"/>
        <dbReference type="ChEBI" id="CHEBI:13193"/>
        <dbReference type="ChEBI" id="CHEBI:15377"/>
        <dbReference type="ChEBI" id="CHEBI:16240"/>
        <dbReference type="ChEBI" id="CHEBI:17499"/>
        <dbReference type="EC" id="1.11.1.21"/>
    </reaction>
</comment>
<dbReference type="InterPro" id="IPR010255">
    <property type="entry name" value="Haem_peroxidase_sf"/>
</dbReference>
<dbReference type="NCBIfam" id="NF011635">
    <property type="entry name" value="PRK15061.1"/>
    <property type="match status" value="1"/>
</dbReference>
<gene>
    <name evidence="13 17" type="primary">katG</name>
    <name evidence="17" type="ORF">F9278_42990</name>
</gene>
<dbReference type="NCBIfam" id="TIGR00198">
    <property type="entry name" value="cat_per_HPI"/>
    <property type="match status" value="1"/>
</dbReference>
<dbReference type="FunFam" id="1.10.420.10:FF:000002">
    <property type="entry name" value="Catalase-peroxidase"/>
    <property type="match status" value="1"/>
</dbReference>
<protein>
    <recommendedName>
        <fullName evidence="12 13">Catalase-peroxidase</fullName>
        <shortName evidence="13">CP</shortName>
        <ecNumber evidence="11 13">1.11.1.21</ecNumber>
    </recommendedName>
    <alternativeName>
        <fullName evidence="13">Peroxidase/catalase</fullName>
    </alternativeName>
</protein>
<dbReference type="FunFam" id="1.10.420.10:FF:000004">
    <property type="entry name" value="Catalase-peroxidase"/>
    <property type="match status" value="1"/>
</dbReference>
<comment type="function">
    <text evidence="9 13">Bifunctional enzyme with both catalase and broad-spectrum peroxidase activity.</text>
</comment>
<evidence type="ECO:0000256" key="4">
    <source>
        <dbReference type="ARBA" id="ARBA00023002"/>
    </source>
</evidence>
<feature type="region of interest" description="Disordered" evidence="15">
    <location>
        <begin position="1"/>
        <end position="37"/>
    </location>
</feature>
<evidence type="ECO:0000256" key="13">
    <source>
        <dbReference type="HAMAP-Rule" id="MF_01961"/>
    </source>
</evidence>
<evidence type="ECO:0000256" key="12">
    <source>
        <dbReference type="ARBA" id="ARBA00074141"/>
    </source>
</evidence>
<dbReference type="HAMAP" id="MF_01961">
    <property type="entry name" value="Catal_peroxid"/>
    <property type="match status" value="1"/>
</dbReference>
<reference evidence="17 18" key="1">
    <citation type="submission" date="2019-10" db="EMBL/GenBank/DDBJ databases">
        <title>Streptomyces sp. strain GY16 isolated from leaves of Broussonetia papyrifera.</title>
        <authorList>
            <person name="Mo P."/>
        </authorList>
    </citation>
    <scope>NUCLEOTIDE SEQUENCE [LARGE SCALE GENOMIC DNA]</scope>
    <source>
        <strain evidence="17 18">GY16</strain>
    </source>
</reference>
<dbReference type="CDD" id="cd00649">
    <property type="entry name" value="catalase_peroxidase_1"/>
    <property type="match status" value="1"/>
</dbReference>
<dbReference type="InterPro" id="IPR019793">
    <property type="entry name" value="Peroxidases_heam-ligand_BS"/>
</dbReference>
<comment type="caution">
    <text evidence="13">Lacks conserved residue(s) required for the propagation of feature annotation.</text>
</comment>
<comment type="catalytic activity">
    <reaction evidence="7 13 14">
        <text>2 H2O2 = O2 + 2 H2O</text>
        <dbReference type="Rhea" id="RHEA:20309"/>
        <dbReference type="ChEBI" id="CHEBI:15377"/>
        <dbReference type="ChEBI" id="CHEBI:15379"/>
        <dbReference type="ChEBI" id="CHEBI:16240"/>
        <dbReference type="EC" id="1.11.1.21"/>
    </reaction>
</comment>
<feature type="active site" description="Proton acceptor" evidence="13">
    <location>
        <position position="109"/>
    </location>
</feature>
<evidence type="ECO:0000256" key="2">
    <source>
        <dbReference type="ARBA" id="ARBA00022617"/>
    </source>
</evidence>
<dbReference type="PANTHER" id="PTHR30555">
    <property type="entry name" value="HYDROPEROXIDASE I, BIFUNCTIONAL CATALASE-PEROXIDASE"/>
    <property type="match status" value="1"/>
</dbReference>
<keyword evidence="2 13" id="KW-0349">Heme</keyword>
<dbReference type="EC" id="1.11.1.21" evidence="11 13"/>
<dbReference type="FunFam" id="1.10.520.10:FF:000002">
    <property type="entry name" value="Catalase-peroxidase"/>
    <property type="match status" value="1"/>
</dbReference>
<evidence type="ECO:0000313" key="17">
    <source>
        <dbReference type="EMBL" id="QFR01830.1"/>
    </source>
</evidence>
<keyword evidence="3 13" id="KW-0479">Metal-binding</keyword>
<dbReference type="GO" id="GO:0020037">
    <property type="term" value="F:heme binding"/>
    <property type="evidence" value="ECO:0007669"/>
    <property type="project" value="InterPro"/>
</dbReference>
<keyword evidence="18" id="KW-1185">Reference proteome</keyword>
<evidence type="ECO:0000259" key="16">
    <source>
        <dbReference type="PROSITE" id="PS50873"/>
    </source>
</evidence>
<keyword evidence="1 13" id="KW-0575">Peroxidase</keyword>
<comment type="subunit">
    <text evidence="13">Homodimer or homotetramer.</text>
</comment>
<dbReference type="GO" id="GO:0070301">
    <property type="term" value="P:cellular response to hydrogen peroxide"/>
    <property type="evidence" value="ECO:0007669"/>
    <property type="project" value="TreeGrafter"/>
</dbReference>
<dbReference type="GO" id="GO:0004096">
    <property type="term" value="F:catalase activity"/>
    <property type="evidence" value="ECO:0007669"/>
    <property type="project" value="UniProtKB-UniRule"/>
</dbReference>
<comment type="PTM">
    <text evidence="13">Formation of the three residue Trp-Tyr-Met cross-link is important for the catalase, but not the peroxidase activity of the enzyme.</text>
</comment>
<feature type="cross-link" description="Tryptophyl-tyrosyl-methioninium (Tyr-Met) (with Trp-108)" evidence="13">
    <location>
        <begin position="231"/>
        <end position="257"/>
    </location>
</feature>
<dbReference type="PROSITE" id="PS00436">
    <property type="entry name" value="PEROXIDASE_2"/>
    <property type="match status" value="1"/>
</dbReference>
<dbReference type="InterPro" id="IPR019794">
    <property type="entry name" value="Peroxidases_AS"/>
</dbReference>
<dbReference type="Gene3D" id="1.10.520.10">
    <property type="match status" value="2"/>
</dbReference>
<evidence type="ECO:0000256" key="7">
    <source>
        <dbReference type="ARBA" id="ARBA00049145"/>
    </source>
</evidence>
<dbReference type="RefSeq" id="WP_152173154.1">
    <property type="nucleotide sequence ID" value="NZ_CP045096.1"/>
</dbReference>
<dbReference type="SUPFAM" id="SSF48113">
    <property type="entry name" value="Heme-dependent peroxidases"/>
    <property type="match status" value="2"/>
</dbReference>
<dbReference type="KEGG" id="sphv:F9278_42990"/>
<evidence type="ECO:0000256" key="3">
    <source>
        <dbReference type="ARBA" id="ARBA00022723"/>
    </source>
</evidence>
<evidence type="ECO:0000256" key="11">
    <source>
        <dbReference type="ARBA" id="ARBA00067012"/>
    </source>
</evidence>
<dbReference type="PROSITE" id="PS00435">
    <property type="entry name" value="PEROXIDASE_1"/>
    <property type="match status" value="1"/>
</dbReference>
<dbReference type="Gene3D" id="1.10.420.10">
    <property type="entry name" value="Peroxidase, domain 2"/>
    <property type="match status" value="2"/>
</dbReference>
<dbReference type="AlphaFoldDB" id="A0A5P8KH09"/>
<name>A0A5P8KH09_9ACTN</name>
<evidence type="ECO:0000256" key="9">
    <source>
        <dbReference type="ARBA" id="ARBA00056989"/>
    </source>
</evidence>
<evidence type="ECO:0000256" key="6">
    <source>
        <dbReference type="ARBA" id="ARBA00023324"/>
    </source>
</evidence>
<feature type="binding site" description="axial binding residue" evidence="13">
    <location>
        <position position="272"/>
    </location>
    <ligand>
        <name>heme b</name>
        <dbReference type="ChEBI" id="CHEBI:60344"/>
    </ligand>
    <ligandPart>
        <name>Fe</name>
        <dbReference type="ChEBI" id="CHEBI:18248"/>
    </ligandPart>
</feature>
<dbReference type="GO" id="GO:0005829">
    <property type="term" value="C:cytosol"/>
    <property type="evidence" value="ECO:0007669"/>
    <property type="project" value="UniProtKB-ARBA"/>
</dbReference>
<evidence type="ECO:0000256" key="10">
    <source>
        <dbReference type="ARBA" id="ARBA00060838"/>
    </source>
</evidence>
<evidence type="ECO:0000313" key="18">
    <source>
        <dbReference type="Proteomes" id="UP000327294"/>
    </source>
</evidence>
<dbReference type="InterPro" id="IPR002016">
    <property type="entry name" value="Haem_peroxidase"/>
</dbReference>
<feature type="site" description="Transition state stabilizer" evidence="13">
    <location>
        <position position="105"/>
    </location>
</feature>
<sequence>MTENHDAIVTDAKPEETGGCPVAHGRAAHPTQGGGNRQWWPERLNLKILAKDPVVANPLGESFDYAEAFGNLDLAAVKQDIAEVLTSSQDWWPADFGNYGPLMIRMAWHSAGTYRISDGRGGGGRGQQRFAPLNSWPDNGNLDKARRLLWPVKKKYGQSLSWADLMILTGNVALESMGFETFGFGGGRADVWEADEDVYWGPEKVWLDDQRYTGDRELENPLGAVQMGLIYVNPEGPNGNPDPLAAARDIRETFRRMAMNDEETVALIAGGHTFGKTHGAGPAESVGDDPEAASIEQQGLGWKSTYGTGKGGDAITSGLEVTWTTKPTQWSNDFFDILFGYEWELTQSPAGANQWVAKDSEAIIPDAHSDSKKRPTMLTTDLSLRFDPIYGPISKRFHENPAEFADAFARAWYKLTHRDLGPKSLYLGPEVPAETMLWQDPLPQAEGEAIDAADVAALKAKLLDSGLTVSQLVSTAWASASTFRGSDKRGGANGARIRLEPQRGWEVNNPDDLAQVLRVLEGVRGEFNSGAKKVSLADLIVLGGAAAVEKAAKDAGVAVEVPFTPGRVDATEEHTDPESFAALEPTSDGFRNYLGKGNRLPAEYLLLDRANLLTLSAPELTVLVGGLRVLGANQGGSAHGVFTDTPGRLTNDFFVNLLDLGTEWKSTSSDQTTFEGRDAATGELKWTGTRADLVFGSNSELRALAEVYASDDAKEKFVKDFVAAWTKVSDLDRFDLV</sequence>
<evidence type="ECO:0000256" key="14">
    <source>
        <dbReference type="RuleBase" id="RU003451"/>
    </source>
</evidence>
<dbReference type="PRINTS" id="PR00460">
    <property type="entry name" value="BPEROXIDASE"/>
</dbReference>
<evidence type="ECO:0000256" key="1">
    <source>
        <dbReference type="ARBA" id="ARBA00022559"/>
    </source>
</evidence>
<dbReference type="GO" id="GO:0046872">
    <property type="term" value="F:metal ion binding"/>
    <property type="evidence" value="ECO:0007669"/>
    <property type="project" value="UniProtKB-KW"/>
</dbReference>
<evidence type="ECO:0000256" key="15">
    <source>
        <dbReference type="SAM" id="MobiDB-lite"/>
    </source>
</evidence>
<keyword evidence="5 13" id="KW-0408">Iron</keyword>
<keyword evidence="6 13" id="KW-0376">Hydrogen peroxide</keyword>
<feature type="domain" description="Plant heme peroxidase family profile" evidence="16">
    <location>
        <begin position="142"/>
        <end position="428"/>
    </location>
</feature>
<dbReference type="InterPro" id="IPR000763">
    <property type="entry name" value="Catalase_peroxidase"/>
</dbReference>
<proteinExistence type="inferred from homology"/>
<comment type="similarity">
    <text evidence="10 13 14">Belongs to the peroxidase family. Peroxidase/catalase subfamily.</text>
</comment>
<dbReference type="GO" id="GO:0042744">
    <property type="term" value="P:hydrogen peroxide catabolic process"/>
    <property type="evidence" value="ECO:0007669"/>
    <property type="project" value="UniProtKB-KW"/>
</dbReference>
<evidence type="ECO:0000256" key="5">
    <source>
        <dbReference type="ARBA" id="ARBA00023004"/>
    </source>
</evidence>
<comment type="cofactor">
    <cofactor evidence="13">
        <name>heme b</name>
        <dbReference type="ChEBI" id="CHEBI:60344"/>
    </cofactor>
    <text evidence="13">Binds 1 heme b (iron(II)-protoporphyrin IX) group per dimer.</text>
</comment>
<dbReference type="PANTHER" id="PTHR30555:SF0">
    <property type="entry name" value="CATALASE-PEROXIDASE"/>
    <property type="match status" value="1"/>
</dbReference>
<dbReference type="EMBL" id="CP045096">
    <property type="protein sequence ID" value="QFR01830.1"/>
    <property type="molecule type" value="Genomic_DNA"/>
</dbReference>
<organism evidence="17 18">
    <name type="scientific">Streptomyces phaeolivaceus</name>
    <dbReference type="NCBI Taxonomy" id="2653200"/>
    <lineage>
        <taxon>Bacteria</taxon>
        <taxon>Bacillati</taxon>
        <taxon>Actinomycetota</taxon>
        <taxon>Actinomycetes</taxon>
        <taxon>Kitasatosporales</taxon>
        <taxon>Streptomycetaceae</taxon>
        <taxon>Streptomyces</taxon>
    </lineage>
</organism>
<dbReference type="Pfam" id="PF00141">
    <property type="entry name" value="peroxidase"/>
    <property type="match status" value="2"/>
</dbReference>
<feature type="compositionally biased region" description="Basic and acidic residues" evidence="15">
    <location>
        <begin position="1"/>
        <end position="16"/>
    </location>
</feature>
<dbReference type="CDD" id="cd08200">
    <property type="entry name" value="catalase_peroxidase_2"/>
    <property type="match status" value="1"/>
</dbReference>